<dbReference type="InterPro" id="IPR051450">
    <property type="entry name" value="Gfo/Idh/MocA_Oxidoreductases"/>
</dbReference>
<dbReference type="AlphaFoldDB" id="A0A926NGB8"/>
<feature type="domain" description="Gfo/Idh/MocA-like oxidoreductase N-terminal" evidence="1">
    <location>
        <begin position="2"/>
        <end position="118"/>
    </location>
</feature>
<dbReference type="Pfam" id="PF22725">
    <property type="entry name" value="GFO_IDH_MocA_C3"/>
    <property type="match status" value="1"/>
</dbReference>
<dbReference type="PANTHER" id="PTHR43377:SF1">
    <property type="entry name" value="BILIVERDIN REDUCTASE A"/>
    <property type="match status" value="1"/>
</dbReference>
<dbReference type="Proteomes" id="UP000626844">
    <property type="component" value="Unassembled WGS sequence"/>
</dbReference>
<dbReference type="GO" id="GO:0000166">
    <property type="term" value="F:nucleotide binding"/>
    <property type="evidence" value="ECO:0007669"/>
    <property type="project" value="InterPro"/>
</dbReference>
<organism evidence="3 4">
    <name type="scientific">Metabacillus arenae</name>
    <dbReference type="NCBI Taxonomy" id="2771434"/>
    <lineage>
        <taxon>Bacteria</taxon>
        <taxon>Bacillati</taxon>
        <taxon>Bacillota</taxon>
        <taxon>Bacilli</taxon>
        <taxon>Bacillales</taxon>
        <taxon>Bacillaceae</taxon>
        <taxon>Metabacillus</taxon>
    </lineage>
</organism>
<evidence type="ECO:0000259" key="2">
    <source>
        <dbReference type="Pfam" id="PF22725"/>
    </source>
</evidence>
<dbReference type="Gene3D" id="3.30.360.10">
    <property type="entry name" value="Dihydrodipicolinate Reductase, domain 2"/>
    <property type="match status" value="1"/>
</dbReference>
<name>A0A926NGB8_9BACI</name>
<reference evidence="3" key="1">
    <citation type="submission" date="2020-09" db="EMBL/GenBank/DDBJ databases">
        <title>A novel bacterium of genus Bacillus, isolated from South China Sea.</title>
        <authorList>
            <person name="Huang H."/>
            <person name="Mo K."/>
            <person name="Hu Y."/>
        </authorList>
    </citation>
    <scope>NUCLEOTIDE SEQUENCE</scope>
    <source>
        <strain evidence="3">IB182487</strain>
    </source>
</reference>
<dbReference type="InterPro" id="IPR000683">
    <property type="entry name" value="Gfo/Idh/MocA-like_OxRdtase_N"/>
</dbReference>
<proteinExistence type="predicted"/>
<accession>A0A926NGB8</accession>
<dbReference type="InterPro" id="IPR036291">
    <property type="entry name" value="NAD(P)-bd_dom_sf"/>
</dbReference>
<dbReference type="SUPFAM" id="SSF55347">
    <property type="entry name" value="Glyceraldehyde-3-phosphate dehydrogenase-like, C-terminal domain"/>
    <property type="match status" value="1"/>
</dbReference>
<gene>
    <name evidence="3" type="ORF">IC621_04635</name>
</gene>
<dbReference type="SUPFAM" id="SSF51735">
    <property type="entry name" value="NAD(P)-binding Rossmann-fold domains"/>
    <property type="match status" value="1"/>
</dbReference>
<feature type="domain" description="GFO/IDH/MocA-like oxidoreductase" evidence="2">
    <location>
        <begin position="129"/>
        <end position="249"/>
    </location>
</feature>
<dbReference type="Pfam" id="PF01408">
    <property type="entry name" value="GFO_IDH_MocA"/>
    <property type="match status" value="1"/>
</dbReference>
<dbReference type="InterPro" id="IPR055170">
    <property type="entry name" value="GFO_IDH_MocA-like_dom"/>
</dbReference>
<protein>
    <submittedName>
        <fullName evidence="3">Gfo/Idh/MocA family oxidoreductase</fullName>
    </submittedName>
</protein>
<evidence type="ECO:0000313" key="4">
    <source>
        <dbReference type="Proteomes" id="UP000626844"/>
    </source>
</evidence>
<sequence length="324" mass="35976">MKIGIISFAHMHAHSYAQAVKDSKKATLVGIADENQARGKQAAHQYQTDYFSSYEELLNQDIDAVIVTSENNKHQEHVIASAKAKKHILCEKPLATTIEAARNIIEEAEENGVILQTAFPVRFHSAIISAKQKIDEGAIGRIAAILGTNRGRNPGDWFVDREKSGGGAVLDHTVHVVDIMRWYLQSEIVEVYAEIDQHFSEYDIDDAGVLTYEFDNGVYATLDCSWSRNKNYPTWGDVTLDIIGTEGTINVDVFKQNIHVYSDANGLNDINWGDDMDKGLIDDFIDAVIQKRPPSITGDDGLKAVEVALAAYKSSTIKEPVRIR</sequence>
<keyword evidence="4" id="KW-1185">Reference proteome</keyword>
<evidence type="ECO:0000313" key="3">
    <source>
        <dbReference type="EMBL" id="MBD1379508.1"/>
    </source>
</evidence>
<dbReference type="Gene3D" id="3.40.50.720">
    <property type="entry name" value="NAD(P)-binding Rossmann-like Domain"/>
    <property type="match status" value="1"/>
</dbReference>
<evidence type="ECO:0000259" key="1">
    <source>
        <dbReference type="Pfam" id="PF01408"/>
    </source>
</evidence>
<dbReference type="EMBL" id="JACXAI010000004">
    <property type="protein sequence ID" value="MBD1379508.1"/>
    <property type="molecule type" value="Genomic_DNA"/>
</dbReference>
<dbReference type="PANTHER" id="PTHR43377">
    <property type="entry name" value="BILIVERDIN REDUCTASE A"/>
    <property type="match status" value="1"/>
</dbReference>
<dbReference type="RefSeq" id="WP_191156233.1">
    <property type="nucleotide sequence ID" value="NZ_JACXAI010000004.1"/>
</dbReference>
<comment type="caution">
    <text evidence="3">The sequence shown here is derived from an EMBL/GenBank/DDBJ whole genome shotgun (WGS) entry which is preliminary data.</text>
</comment>